<reference evidence="1" key="1">
    <citation type="journal article" date="2023" name="G3 (Bethesda)">
        <title>A reference genome for the long-term kleptoplast-retaining sea slug Elysia crispata morphotype clarki.</title>
        <authorList>
            <person name="Eastman K.E."/>
            <person name="Pendleton A.L."/>
            <person name="Shaikh M.A."/>
            <person name="Suttiyut T."/>
            <person name="Ogas R."/>
            <person name="Tomko P."/>
            <person name="Gavelis G."/>
            <person name="Widhalm J.R."/>
            <person name="Wisecaver J.H."/>
        </authorList>
    </citation>
    <scope>NUCLEOTIDE SEQUENCE</scope>
    <source>
        <strain evidence="1">ECLA1</strain>
    </source>
</reference>
<gene>
    <name evidence="1" type="ORF">RRG08_038048</name>
</gene>
<protein>
    <submittedName>
        <fullName evidence="1">Uncharacterized protein</fullName>
    </submittedName>
</protein>
<comment type="caution">
    <text evidence="1">The sequence shown here is derived from an EMBL/GenBank/DDBJ whole genome shotgun (WGS) entry which is preliminary data.</text>
</comment>
<dbReference type="Proteomes" id="UP001283361">
    <property type="component" value="Unassembled WGS sequence"/>
</dbReference>
<name>A0AAE0ZYU2_9GAST</name>
<proteinExistence type="predicted"/>
<keyword evidence="2" id="KW-1185">Reference proteome</keyword>
<accession>A0AAE0ZYU2</accession>
<sequence>MTANVSPPLFMNPFYFSDDVAASAENPQVSHDGQAARGKGVKRTHCIIRPSQRLLEHLSIPIAAPRLAASYPDGGKNRLQAVRLPSEHKHVMHRTQINSYFQPPNSSRPDAQFGCNCHALASLVASSQVSHSSATDPNLYSRTH</sequence>
<dbReference type="AlphaFoldDB" id="A0AAE0ZYU2"/>
<evidence type="ECO:0000313" key="1">
    <source>
        <dbReference type="EMBL" id="KAK3777798.1"/>
    </source>
</evidence>
<dbReference type="EMBL" id="JAWDGP010003058">
    <property type="protein sequence ID" value="KAK3777798.1"/>
    <property type="molecule type" value="Genomic_DNA"/>
</dbReference>
<evidence type="ECO:0000313" key="2">
    <source>
        <dbReference type="Proteomes" id="UP001283361"/>
    </source>
</evidence>
<organism evidence="1 2">
    <name type="scientific">Elysia crispata</name>
    <name type="common">lettuce slug</name>
    <dbReference type="NCBI Taxonomy" id="231223"/>
    <lineage>
        <taxon>Eukaryota</taxon>
        <taxon>Metazoa</taxon>
        <taxon>Spiralia</taxon>
        <taxon>Lophotrochozoa</taxon>
        <taxon>Mollusca</taxon>
        <taxon>Gastropoda</taxon>
        <taxon>Heterobranchia</taxon>
        <taxon>Euthyneura</taxon>
        <taxon>Panpulmonata</taxon>
        <taxon>Sacoglossa</taxon>
        <taxon>Placobranchoidea</taxon>
        <taxon>Plakobranchidae</taxon>
        <taxon>Elysia</taxon>
    </lineage>
</organism>